<dbReference type="Pfam" id="PF12895">
    <property type="entry name" value="ANAPC3"/>
    <property type="match status" value="1"/>
</dbReference>
<sequence>MKEDEVERLRGLVRDCVSKHLYSSAIFFADKVAVATSDPADIYMQAQALFLGRQYRRALHLLNSSSIVLRDLRFRYLAAKCLEELKEWHQCLTMLGDAKVDDHGNVSSPKDGSPMYLDRDGEDHEISIMSAVCYLRGKAYEALENRVQARLW</sequence>
<dbReference type="GO" id="GO:0016567">
    <property type="term" value="P:protein ubiquitination"/>
    <property type="evidence" value="ECO:0007669"/>
    <property type="project" value="TreeGrafter"/>
</dbReference>
<organism evidence="7 8">
    <name type="scientific">Vanilla planifolia</name>
    <name type="common">Vanilla</name>
    <dbReference type="NCBI Taxonomy" id="51239"/>
    <lineage>
        <taxon>Eukaryota</taxon>
        <taxon>Viridiplantae</taxon>
        <taxon>Streptophyta</taxon>
        <taxon>Embryophyta</taxon>
        <taxon>Tracheophyta</taxon>
        <taxon>Spermatophyta</taxon>
        <taxon>Magnoliopsida</taxon>
        <taxon>Liliopsida</taxon>
        <taxon>Asparagales</taxon>
        <taxon>Orchidaceae</taxon>
        <taxon>Vanilloideae</taxon>
        <taxon>Vanilleae</taxon>
        <taxon>Vanilla</taxon>
    </lineage>
</organism>
<protein>
    <recommendedName>
        <fullName evidence="9">Anaphase-promoting complex subunit 6</fullName>
    </recommendedName>
</protein>
<keyword evidence="4" id="KW-0833">Ubl conjugation pathway</keyword>
<reference evidence="7 8" key="1">
    <citation type="journal article" date="2020" name="Nat. Food">
        <title>A phased Vanilla planifolia genome enables genetic improvement of flavour and production.</title>
        <authorList>
            <person name="Hasing T."/>
            <person name="Tang H."/>
            <person name="Brym M."/>
            <person name="Khazi F."/>
            <person name="Huang T."/>
            <person name="Chambers A.H."/>
        </authorList>
    </citation>
    <scope>NUCLEOTIDE SEQUENCE [LARGE SCALE GENOMIC DNA]</scope>
    <source>
        <tissue evidence="7">Leaf</tissue>
    </source>
</reference>
<evidence type="ECO:0000256" key="3">
    <source>
        <dbReference type="ARBA" id="ARBA00022776"/>
    </source>
</evidence>
<dbReference type="Proteomes" id="UP000636800">
    <property type="component" value="Chromosome 1"/>
</dbReference>
<gene>
    <name evidence="7" type="ORF">HPP92_004206</name>
</gene>
<evidence type="ECO:0000256" key="5">
    <source>
        <dbReference type="ARBA" id="ARBA00022803"/>
    </source>
</evidence>
<evidence type="ECO:0000313" key="7">
    <source>
        <dbReference type="EMBL" id="KAG0499515.1"/>
    </source>
</evidence>
<keyword evidence="8" id="KW-1185">Reference proteome</keyword>
<dbReference type="Gene3D" id="1.25.40.10">
    <property type="entry name" value="Tetratricopeptide repeat domain"/>
    <property type="match status" value="1"/>
</dbReference>
<evidence type="ECO:0000256" key="1">
    <source>
        <dbReference type="ARBA" id="ARBA00022618"/>
    </source>
</evidence>
<evidence type="ECO:0000256" key="6">
    <source>
        <dbReference type="ARBA" id="ARBA00023306"/>
    </source>
</evidence>
<dbReference type="PANTHER" id="PTHR12558">
    <property type="entry name" value="CELL DIVISION CYCLE 16,23,27"/>
    <property type="match status" value="1"/>
</dbReference>
<evidence type="ECO:0000313" key="8">
    <source>
        <dbReference type="Proteomes" id="UP000636800"/>
    </source>
</evidence>
<accession>A0A835S384</accession>
<dbReference type="GO" id="GO:0051301">
    <property type="term" value="P:cell division"/>
    <property type="evidence" value="ECO:0007669"/>
    <property type="project" value="UniProtKB-KW"/>
</dbReference>
<dbReference type="GO" id="GO:0045842">
    <property type="term" value="P:positive regulation of mitotic metaphase/anaphase transition"/>
    <property type="evidence" value="ECO:0007669"/>
    <property type="project" value="TreeGrafter"/>
</dbReference>
<keyword evidence="5" id="KW-0802">TPR repeat</keyword>
<proteinExistence type="predicted"/>
<keyword evidence="3" id="KW-0498">Mitosis</keyword>
<dbReference type="OrthoDB" id="683555at2759"/>
<evidence type="ECO:0000256" key="2">
    <source>
        <dbReference type="ARBA" id="ARBA00022737"/>
    </source>
</evidence>
<dbReference type="AlphaFoldDB" id="A0A835S384"/>
<keyword evidence="6" id="KW-0131">Cell cycle</keyword>
<name>A0A835S384_VANPL</name>
<evidence type="ECO:0008006" key="9">
    <source>
        <dbReference type="Google" id="ProtNLM"/>
    </source>
</evidence>
<dbReference type="GO" id="GO:0005737">
    <property type="term" value="C:cytoplasm"/>
    <property type="evidence" value="ECO:0007669"/>
    <property type="project" value="TreeGrafter"/>
</dbReference>
<dbReference type="EMBL" id="JADCNL010000001">
    <property type="protein sequence ID" value="KAG0499515.1"/>
    <property type="molecule type" value="Genomic_DNA"/>
</dbReference>
<keyword evidence="2" id="KW-0677">Repeat</keyword>
<dbReference type="PANTHER" id="PTHR12558:SF9">
    <property type="entry name" value="CELL DIVISION CYCLE PROTEIN 16 HOMOLOG"/>
    <property type="match status" value="1"/>
</dbReference>
<keyword evidence="1" id="KW-0132">Cell division</keyword>
<dbReference type="InterPro" id="IPR011990">
    <property type="entry name" value="TPR-like_helical_dom_sf"/>
</dbReference>
<comment type="caution">
    <text evidence="7">The sequence shown here is derived from an EMBL/GenBank/DDBJ whole genome shotgun (WGS) entry which is preliminary data.</text>
</comment>
<evidence type="ECO:0000256" key="4">
    <source>
        <dbReference type="ARBA" id="ARBA00022786"/>
    </source>
</evidence>
<dbReference type="GO" id="GO:0005680">
    <property type="term" value="C:anaphase-promoting complex"/>
    <property type="evidence" value="ECO:0007669"/>
    <property type="project" value="TreeGrafter"/>
</dbReference>
<dbReference type="GO" id="GO:0031145">
    <property type="term" value="P:anaphase-promoting complex-dependent catabolic process"/>
    <property type="evidence" value="ECO:0007669"/>
    <property type="project" value="TreeGrafter"/>
</dbReference>